<evidence type="ECO:0000313" key="3">
    <source>
        <dbReference type="Proteomes" id="UP000807371"/>
    </source>
</evidence>
<name>A0ABS0NTL6_9ACTN</name>
<gene>
    <name evidence="2" type="ORF">IHE55_28365</name>
</gene>
<dbReference type="EMBL" id="JACYXC010000001">
    <property type="protein sequence ID" value="MBH5338491.1"/>
    <property type="molecule type" value="Genomic_DNA"/>
</dbReference>
<dbReference type="Proteomes" id="UP000807371">
    <property type="component" value="Unassembled WGS sequence"/>
</dbReference>
<comment type="caution">
    <text evidence="2">The sequence shown here is derived from an EMBL/GenBank/DDBJ whole genome shotgun (WGS) entry which is preliminary data.</text>
</comment>
<feature type="compositionally biased region" description="Basic and acidic residues" evidence="1">
    <location>
        <begin position="1"/>
        <end position="11"/>
    </location>
</feature>
<reference evidence="2 3" key="1">
    <citation type="submission" date="2020-09" db="EMBL/GenBank/DDBJ databases">
        <title>Biosynthesis of the nuclear factor of activated T cells inhibitor NFAT-133 and its congeners in Streptomyces pactum.</title>
        <authorList>
            <person name="Zhou W."/>
            <person name="Posri P."/>
            <person name="Abugrain M.E."/>
            <person name="Weisberg A.J."/>
            <person name="Chang J.H."/>
            <person name="Mahmud T."/>
        </authorList>
    </citation>
    <scope>NUCLEOTIDE SEQUENCE [LARGE SCALE GENOMIC DNA]</scope>
    <source>
        <strain evidence="2 3">ATCC 27456</strain>
    </source>
</reference>
<proteinExistence type="predicted"/>
<accession>A0ABS0NTL6</accession>
<sequence length="70" mass="7560">MTRIGEERGVEAEEDLDALAGPARALGRVNTGGQPEGDARMTQVVRPPREFKGQLVESSAASRARRQVMP</sequence>
<keyword evidence="3" id="KW-1185">Reference proteome</keyword>
<protein>
    <submittedName>
        <fullName evidence="2">Uncharacterized protein</fullName>
    </submittedName>
</protein>
<evidence type="ECO:0000313" key="2">
    <source>
        <dbReference type="EMBL" id="MBH5338491.1"/>
    </source>
</evidence>
<feature type="region of interest" description="Disordered" evidence="1">
    <location>
        <begin position="1"/>
        <end position="70"/>
    </location>
</feature>
<evidence type="ECO:0000256" key="1">
    <source>
        <dbReference type="SAM" id="MobiDB-lite"/>
    </source>
</evidence>
<organism evidence="2 3">
    <name type="scientific">Streptomyces pactum</name>
    <dbReference type="NCBI Taxonomy" id="68249"/>
    <lineage>
        <taxon>Bacteria</taxon>
        <taxon>Bacillati</taxon>
        <taxon>Actinomycetota</taxon>
        <taxon>Actinomycetes</taxon>
        <taxon>Kitasatosporales</taxon>
        <taxon>Streptomycetaceae</taxon>
        <taxon>Streptomyces</taxon>
    </lineage>
</organism>